<dbReference type="AlphaFoldDB" id="A0A409WAP4"/>
<gene>
    <name evidence="2" type="ORF">CVT26_012685</name>
</gene>
<evidence type="ECO:0000256" key="1">
    <source>
        <dbReference type="SAM" id="MobiDB-lite"/>
    </source>
</evidence>
<evidence type="ECO:0000313" key="3">
    <source>
        <dbReference type="Proteomes" id="UP000284706"/>
    </source>
</evidence>
<dbReference type="InParanoid" id="A0A409WAP4"/>
<dbReference type="EMBL" id="NHYE01005247">
    <property type="protein sequence ID" value="PPQ75582.1"/>
    <property type="molecule type" value="Genomic_DNA"/>
</dbReference>
<keyword evidence="3" id="KW-1185">Reference proteome</keyword>
<reference evidence="2 3" key="1">
    <citation type="journal article" date="2018" name="Evol. Lett.">
        <title>Horizontal gene cluster transfer increased hallucinogenic mushroom diversity.</title>
        <authorList>
            <person name="Reynolds H.T."/>
            <person name="Vijayakumar V."/>
            <person name="Gluck-Thaler E."/>
            <person name="Korotkin H.B."/>
            <person name="Matheny P.B."/>
            <person name="Slot J.C."/>
        </authorList>
    </citation>
    <scope>NUCLEOTIDE SEQUENCE [LARGE SCALE GENOMIC DNA]</scope>
    <source>
        <strain evidence="2 3">SRW20</strain>
    </source>
</reference>
<organism evidence="2 3">
    <name type="scientific">Gymnopilus dilepis</name>
    <dbReference type="NCBI Taxonomy" id="231916"/>
    <lineage>
        <taxon>Eukaryota</taxon>
        <taxon>Fungi</taxon>
        <taxon>Dikarya</taxon>
        <taxon>Basidiomycota</taxon>
        <taxon>Agaricomycotina</taxon>
        <taxon>Agaricomycetes</taxon>
        <taxon>Agaricomycetidae</taxon>
        <taxon>Agaricales</taxon>
        <taxon>Agaricineae</taxon>
        <taxon>Hymenogastraceae</taxon>
        <taxon>Gymnopilus</taxon>
    </lineage>
</organism>
<protein>
    <submittedName>
        <fullName evidence="2">Uncharacterized protein</fullName>
    </submittedName>
</protein>
<comment type="caution">
    <text evidence="2">The sequence shown here is derived from an EMBL/GenBank/DDBJ whole genome shotgun (WGS) entry which is preliminary data.</text>
</comment>
<name>A0A409WAP4_9AGAR</name>
<dbReference type="Proteomes" id="UP000284706">
    <property type="component" value="Unassembled WGS sequence"/>
</dbReference>
<evidence type="ECO:0000313" key="2">
    <source>
        <dbReference type="EMBL" id="PPQ75582.1"/>
    </source>
</evidence>
<proteinExistence type="predicted"/>
<feature type="region of interest" description="Disordered" evidence="1">
    <location>
        <begin position="43"/>
        <end position="65"/>
    </location>
</feature>
<sequence>MTSSHFAVVDLHSTTAPPSFYCTNEITTANFVFHEVFTSVPSSQSEEKVHPQIQSQLDPNPLPPLRPPVYYPRQSLLRPPSAIAPSASSSTTSRINDPVSGIIRLRLPNPSSNDPSAFGVELKPNCYGYHAAWEVKGSEGEGEEVGNGASRKTCKIKFWKRAEIELAIQVLRIDSLVGGEHQRARDSVVALGGDHGGRCCNDGSNEGDEDSGSVFWGIWTSARFVEPVKDLEY</sequence>
<accession>A0A409WAP4</accession>